<feature type="domain" description="Zinc-binding loop region of homing endonuclease" evidence="1">
    <location>
        <begin position="47"/>
        <end position="102"/>
    </location>
</feature>
<dbReference type="Pfam" id="PF05551">
    <property type="entry name" value="zf-His_Me_endon"/>
    <property type="match status" value="1"/>
</dbReference>
<name>A0A6A6IQE1_9PLEO</name>
<protein>
    <recommendedName>
        <fullName evidence="1">Zinc-binding loop region of homing endonuclease domain-containing protein</fullName>
    </recommendedName>
</protein>
<keyword evidence="3" id="KW-1185">Reference proteome</keyword>
<sequence>MNFSLRIALMVSFYKFTFAEWAFYCWTYYSRKSNTNRNIPQEAVLAVDHPKLLEISHLCHNPGCLHPGHLIIEHPAANNRRSSCNRDGRCTNDCFLGQHACKLNLVRDKDALLAEAVQIYKDNTRSYQTCKCGYKMTVNPFKDKQLYHREVMRHLRNKRQHVTSWH</sequence>
<dbReference type="EMBL" id="ML987192">
    <property type="protein sequence ID" value="KAF2252268.1"/>
    <property type="molecule type" value="Genomic_DNA"/>
</dbReference>
<reference evidence="2" key="1">
    <citation type="journal article" date="2020" name="Stud. Mycol.">
        <title>101 Dothideomycetes genomes: a test case for predicting lifestyles and emergence of pathogens.</title>
        <authorList>
            <person name="Haridas S."/>
            <person name="Albert R."/>
            <person name="Binder M."/>
            <person name="Bloem J."/>
            <person name="Labutti K."/>
            <person name="Salamov A."/>
            <person name="Andreopoulos B."/>
            <person name="Baker S."/>
            <person name="Barry K."/>
            <person name="Bills G."/>
            <person name="Bluhm B."/>
            <person name="Cannon C."/>
            <person name="Castanera R."/>
            <person name="Culley D."/>
            <person name="Daum C."/>
            <person name="Ezra D."/>
            <person name="Gonzalez J."/>
            <person name="Henrissat B."/>
            <person name="Kuo A."/>
            <person name="Liang C."/>
            <person name="Lipzen A."/>
            <person name="Lutzoni F."/>
            <person name="Magnuson J."/>
            <person name="Mondo S."/>
            <person name="Nolan M."/>
            <person name="Ohm R."/>
            <person name="Pangilinan J."/>
            <person name="Park H.-J."/>
            <person name="Ramirez L."/>
            <person name="Alfaro M."/>
            <person name="Sun H."/>
            <person name="Tritt A."/>
            <person name="Yoshinaga Y."/>
            <person name="Zwiers L.-H."/>
            <person name="Turgeon B."/>
            <person name="Goodwin S."/>
            <person name="Spatafora J."/>
            <person name="Crous P."/>
            <person name="Grigoriev I."/>
        </authorList>
    </citation>
    <scope>NUCLEOTIDE SEQUENCE</scope>
    <source>
        <strain evidence="2">CBS 122368</strain>
    </source>
</reference>
<dbReference type="InterPro" id="IPR044925">
    <property type="entry name" value="His-Me_finger_sf"/>
</dbReference>
<dbReference type="InterPro" id="IPR008704">
    <property type="entry name" value="Endonuclease_Zinc-binding_loop"/>
</dbReference>
<dbReference type="SUPFAM" id="SSF54060">
    <property type="entry name" value="His-Me finger endonucleases"/>
    <property type="match status" value="1"/>
</dbReference>
<evidence type="ECO:0000313" key="2">
    <source>
        <dbReference type="EMBL" id="KAF2252268.1"/>
    </source>
</evidence>
<organism evidence="2 3">
    <name type="scientific">Trematosphaeria pertusa</name>
    <dbReference type="NCBI Taxonomy" id="390896"/>
    <lineage>
        <taxon>Eukaryota</taxon>
        <taxon>Fungi</taxon>
        <taxon>Dikarya</taxon>
        <taxon>Ascomycota</taxon>
        <taxon>Pezizomycotina</taxon>
        <taxon>Dothideomycetes</taxon>
        <taxon>Pleosporomycetidae</taxon>
        <taxon>Pleosporales</taxon>
        <taxon>Massarineae</taxon>
        <taxon>Trematosphaeriaceae</taxon>
        <taxon>Trematosphaeria</taxon>
    </lineage>
</organism>
<dbReference type="OrthoDB" id="5272330at2759"/>
<dbReference type="GeneID" id="54574511"/>
<evidence type="ECO:0000259" key="1">
    <source>
        <dbReference type="Pfam" id="PF05551"/>
    </source>
</evidence>
<dbReference type="RefSeq" id="XP_033687272.1">
    <property type="nucleotide sequence ID" value="XM_033821181.1"/>
</dbReference>
<dbReference type="GO" id="GO:0004519">
    <property type="term" value="F:endonuclease activity"/>
    <property type="evidence" value="ECO:0007669"/>
    <property type="project" value="InterPro"/>
</dbReference>
<dbReference type="AlphaFoldDB" id="A0A6A6IQE1"/>
<dbReference type="Proteomes" id="UP000800094">
    <property type="component" value="Unassembled WGS sequence"/>
</dbReference>
<dbReference type="Gene3D" id="3.90.75.10">
    <property type="entry name" value="Homing Intron 3 (I-ppo) Encoded Endonuclease, Chain A"/>
    <property type="match status" value="1"/>
</dbReference>
<dbReference type="InterPro" id="IPR044930">
    <property type="entry name" value="Homing_endonuclease_His-Me"/>
</dbReference>
<evidence type="ECO:0000313" key="3">
    <source>
        <dbReference type="Proteomes" id="UP000800094"/>
    </source>
</evidence>
<gene>
    <name evidence="2" type="ORF">BU26DRAFT_254426</name>
</gene>
<proteinExistence type="predicted"/>
<accession>A0A6A6IQE1</accession>